<evidence type="ECO:0000256" key="3">
    <source>
        <dbReference type="ARBA" id="ARBA00023163"/>
    </source>
</evidence>
<dbReference type="GO" id="GO:0003700">
    <property type="term" value="F:DNA-binding transcription factor activity"/>
    <property type="evidence" value="ECO:0007669"/>
    <property type="project" value="InterPro"/>
</dbReference>
<reference evidence="5 6" key="1">
    <citation type="submission" date="2019-07" db="EMBL/GenBank/DDBJ databases">
        <title>Genome sequencing for Formosa sp. PS13.</title>
        <authorList>
            <person name="Park S.-J."/>
        </authorList>
    </citation>
    <scope>NUCLEOTIDE SEQUENCE [LARGE SCALE GENOMIC DNA]</scope>
    <source>
        <strain evidence="5 6">PS13</strain>
    </source>
</reference>
<gene>
    <name evidence="5" type="ORF">FNB79_01095</name>
</gene>
<dbReference type="Pfam" id="PF12833">
    <property type="entry name" value="HTH_18"/>
    <property type="match status" value="1"/>
</dbReference>
<dbReference type="PANTHER" id="PTHR47893">
    <property type="entry name" value="REGULATORY PROTEIN PCHR"/>
    <property type="match status" value="1"/>
</dbReference>
<dbReference type="OrthoDB" id="2666928at2"/>
<dbReference type="Proteomes" id="UP000319209">
    <property type="component" value="Chromosome"/>
</dbReference>
<accession>A0A516GMD3</accession>
<dbReference type="InterPro" id="IPR018060">
    <property type="entry name" value="HTH_AraC"/>
</dbReference>
<dbReference type="KEGG" id="fop:FNB79_01095"/>
<dbReference type="GO" id="GO:0043565">
    <property type="term" value="F:sequence-specific DNA binding"/>
    <property type="evidence" value="ECO:0007669"/>
    <property type="project" value="InterPro"/>
</dbReference>
<dbReference type="EMBL" id="CP041637">
    <property type="protein sequence ID" value="QDO92635.1"/>
    <property type="molecule type" value="Genomic_DNA"/>
</dbReference>
<dbReference type="RefSeq" id="WP_143379545.1">
    <property type="nucleotide sequence ID" value="NZ_CP041637.1"/>
</dbReference>
<evidence type="ECO:0000313" key="6">
    <source>
        <dbReference type="Proteomes" id="UP000319209"/>
    </source>
</evidence>
<sequence>MKTLYIKSTTARKMINDLQEHLGGTTTALNEEYVLTLDNDLAYGTISALTIKKSITYIAFDIEFKKDFKLVNTILKSSPIYFTYCSEGHVEHSFDLSGKTNTLDAYQTAILRSGDTVNNVYHFEKDRVFNFSTIVVSTDDVSLANNDLNSKLNEIFKTESNTDHYVYFGSYNLKISEKIKQLEAISQQGVVRRLLVESTVQTILALEIQQHTDDIEFAKNKFGSLNKDEMEIVKDVSQFITNYPEKQYTLKYLSAKSGLTPSKLQEGFKLLHDRTVTDFIRNVRVETAENLIKTTDLNISEIVYTVGLTSRSYFSKIFKEKYNCSPKQYQDNQNSLAATA</sequence>
<dbReference type="SMART" id="SM00342">
    <property type="entry name" value="HTH_ARAC"/>
    <property type="match status" value="1"/>
</dbReference>
<dbReference type="SUPFAM" id="SSF46689">
    <property type="entry name" value="Homeodomain-like"/>
    <property type="match status" value="1"/>
</dbReference>
<organism evidence="5 6">
    <name type="scientific">Formosa sediminum</name>
    <dbReference type="NCBI Taxonomy" id="2594004"/>
    <lineage>
        <taxon>Bacteria</taxon>
        <taxon>Pseudomonadati</taxon>
        <taxon>Bacteroidota</taxon>
        <taxon>Flavobacteriia</taxon>
        <taxon>Flavobacteriales</taxon>
        <taxon>Flavobacteriaceae</taxon>
        <taxon>Formosa</taxon>
    </lineage>
</organism>
<feature type="domain" description="HTH araC/xylS-type" evidence="4">
    <location>
        <begin position="234"/>
        <end position="332"/>
    </location>
</feature>
<protein>
    <submittedName>
        <fullName evidence="5">Helix-turn-helix domain-containing protein</fullName>
    </submittedName>
</protein>
<dbReference type="AlphaFoldDB" id="A0A516GMD3"/>
<evidence type="ECO:0000313" key="5">
    <source>
        <dbReference type="EMBL" id="QDO92635.1"/>
    </source>
</evidence>
<keyword evidence="2" id="KW-0238">DNA-binding</keyword>
<dbReference type="PROSITE" id="PS01124">
    <property type="entry name" value="HTH_ARAC_FAMILY_2"/>
    <property type="match status" value="1"/>
</dbReference>
<keyword evidence="6" id="KW-1185">Reference proteome</keyword>
<dbReference type="InterPro" id="IPR053142">
    <property type="entry name" value="PchR_regulatory_protein"/>
</dbReference>
<keyword evidence="3" id="KW-0804">Transcription</keyword>
<evidence type="ECO:0000256" key="2">
    <source>
        <dbReference type="ARBA" id="ARBA00023125"/>
    </source>
</evidence>
<dbReference type="InterPro" id="IPR009057">
    <property type="entry name" value="Homeodomain-like_sf"/>
</dbReference>
<name>A0A516GMD3_9FLAO</name>
<evidence type="ECO:0000259" key="4">
    <source>
        <dbReference type="PROSITE" id="PS01124"/>
    </source>
</evidence>
<dbReference type="Gene3D" id="1.10.10.60">
    <property type="entry name" value="Homeodomain-like"/>
    <property type="match status" value="1"/>
</dbReference>
<keyword evidence="1" id="KW-0805">Transcription regulation</keyword>
<evidence type="ECO:0000256" key="1">
    <source>
        <dbReference type="ARBA" id="ARBA00023015"/>
    </source>
</evidence>
<proteinExistence type="predicted"/>
<dbReference type="PANTHER" id="PTHR47893:SF1">
    <property type="entry name" value="REGULATORY PROTEIN PCHR"/>
    <property type="match status" value="1"/>
</dbReference>
<dbReference type="PRINTS" id="PR00032">
    <property type="entry name" value="HTHARAC"/>
</dbReference>
<dbReference type="InterPro" id="IPR020449">
    <property type="entry name" value="Tscrpt_reg_AraC-type_HTH"/>
</dbReference>